<gene>
    <name evidence="1" type="ORF">DI536_36205</name>
</gene>
<comment type="caution">
    <text evidence="1">The sequence shown here is derived from an EMBL/GenBank/DDBJ whole genome shotgun (WGS) entry which is preliminary data.</text>
</comment>
<accession>A0A2W5UZR1</accession>
<dbReference type="Proteomes" id="UP000249061">
    <property type="component" value="Unassembled WGS sequence"/>
</dbReference>
<name>A0A2W5UZR1_9BACT</name>
<evidence type="ECO:0000313" key="2">
    <source>
        <dbReference type="Proteomes" id="UP000249061"/>
    </source>
</evidence>
<protein>
    <submittedName>
        <fullName evidence="1">Uncharacterized protein</fullName>
    </submittedName>
</protein>
<reference evidence="1 2" key="1">
    <citation type="submission" date="2017-08" db="EMBL/GenBank/DDBJ databases">
        <title>Infants hospitalized years apart are colonized by the same room-sourced microbial strains.</title>
        <authorList>
            <person name="Brooks B."/>
            <person name="Olm M.R."/>
            <person name="Firek B.A."/>
            <person name="Baker R."/>
            <person name="Thomas B.C."/>
            <person name="Morowitz M.J."/>
            <person name="Banfield J.F."/>
        </authorList>
    </citation>
    <scope>NUCLEOTIDE SEQUENCE [LARGE SCALE GENOMIC DNA]</scope>
    <source>
        <strain evidence="1">S2_003_000_R2_14</strain>
    </source>
</reference>
<sequence length="629" mass="63326">MCLLKVTGLEIVTPDGGTFGPGAPMTLRARLTTSASVTLPTTLSVEAAAFPTLTSLSQSGGEYSAAAVAPSGSSGMTSVKVKTQLEDAGFEATVMVNVDTTAPTVSLSVVSAPGRVNGAEFTEQDSVMAGAFKRDEFAEVQVASSEAVAFALADFTGVPMSALSPTACTTACVRAVCECVSVDVAKLPMNDFRKTFSIGLSPRRDMYGNASDAIPDANFAVTRFRWSRAVAATTPVAIHAPALSSNGVVYAGIVQTPSSGAVVAVTPTGALLAGFDGGAQYGAITTSPVIGDSLYVAYKSATDAAIRAVSVSTGGPVSPARCADPARLYKSSLSLVDMAAADERIVAVSQNGVLVGARPTASVGNCFEASVPSLTGSNRYSVVAEDGEAFLATTSSATLTRVSSPVSLVWGTPQTTNQHNLFTDALVRSGTVIGGGGLTVGGVYAMTESSFSSAPAKFTLDGGAPGATGPALAGSAASPVFVYGNGSQVVSVPRTAGNPGGFGLATSRDLVGGSIVGTPVIGSDGSIHVVDSDGRVTALTSSLTPLWSADVAGTVDSSLTLDSARDSTGGIVCSRPGSLYVVSTGDGKLYSIIVDSHGLSSTAPWPTYQHDNARTGNQTRSTADWACPP</sequence>
<evidence type="ECO:0000313" key="1">
    <source>
        <dbReference type="EMBL" id="PZR03241.1"/>
    </source>
</evidence>
<organism evidence="1 2">
    <name type="scientific">Archangium gephyra</name>
    <dbReference type="NCBI Taxonomy" id="48"/>
    <lineage>
        <taxon>Bacteria</taxon>
        <taxon>Pseudomonadati</taxon>
        <taxon>Myxococcota</taxon>
        <taxon>Myxococcia</taxon>
        <taxon>Myxococcales</taxon>
        <taxon>Cystobacterineae</taxon>
        <taxon>Archangiaceae</taxon>
        <taxon>Archangium</taxon>
    </lineage>
</organism>
<dbReference type="EMBL" id="QFQP01000105">
    <property type="protein sequence ID" value="PZR03241.1"/>
    <property type="molecule type" value="Genomic_DNA"/>
</dbReference>
<proteinExistence type="predicted"/>
<dbReference type="AlphaFoldDB" id="A0A2W5UZR1"/>